<proteinExistence type="predicted"/>
<name>A0AAV9J9Z2_9PEZI</name>
<sequence length="264" mass="29762">MTATLAEIPGIPSPDQLQRTNQSLVHLDGAECSTASPLPTASTQRQYPQVTCDYRQAPSALARHVIGQMQITPGHRILKPAPPRTFISAEPKRTDFFDLPAELRIEIYKLVLDSVVIHILPLYEDNHRCPHALVLTSRQVRNEVLPIIHSTCAIRANVTDFNFSGLLAWMERVPPDQQAHLCKNRALTVRLCTSLKPAGFCENLRKWLHLRADLHRPQPDWEYSGPTPKNKVANDLRRRVKRMPEEGKRQEMAVMLGAIGVRAA</sequence>
<protein>
    <submittedName>
        <fullName evidence="1">Uncharacterized protein</fullName>
    </submittedName>
</protein>
<keyword evidence="2" id="KW-1185">Reference proteome</keyword>
<evidence type="ECO:0000313" key="1">
    <source>
        <dbReference type="EMBL" id="KAK4541895.1"/>
    </source>
</evidence>
<reference evidence="1 2" key="1">
    <citation type="submission" date="2021-11" db="EMBL/GenBank/DDBJ databases">
        <title>Black yeast isolated from Biological Soil Crust.</title>
        <authorList>
            <person name="Kurbessoian T."/>
        </authorList>
    </citation>
    <scope>NUCLEOTIDE SEQUENCE [LARGE SCALE GENOMIC DNA]</scope>
    <source>
        <strain evidence="1 2">CCFEE 5522</strain>
    </source>
</reference>
<dbReference type="Proteomes" id="UP001324427">
    <property type="component" value="Unassembled WGS sequence"/>
</dbReference>
<evidence type="ECO:0000313" key="2">
    <source>
        <dbReference type="Proteomes" id="UP001324427"/>
    </source>
</evidence>
<accession>A0AAV9J9Z2</accession>
<dbReference type="PANTHER" id="PTHR42085:SF1">
    <property type="entry name" value="F-BOX DOMAIN-CONTAINING PROTEIN"/>
    <property type="match status" value="1"/>
</dbReference>
<dbReference type="InterPro" id="IPR038883">
    <property type="entry name" value="AN11006-like"/>
</dbReference>
<organism evidence="1 2">
    <name type="scientific">Oleoguttula mirabilis</name>
    <dbReference type="NCBI Taxonomy" id="1507867"/>
    <lineage>
        <taxon>Eukaryota</taxon>
        <taxon>Fungi</taxon>
        <taxon>Dikarya</taxon>
        <taxon>Ascomycota</taxon>
        <taxon>Pezizomycotina</taxon>
        <taxon>Dothideomycetes</taxon>
        <taxon>Dothideomycetidae</taxon>
        <taxon>Mycosphaerellales</taxon>
        <taxon>Teratosphaeriaceae</taxon>
        <taxon>Oleoguttula</taxon>
    </lineage>
</organism>
<dbReference type="AlphaFoldDB" id="A0AAV9J9Z2"/>
<dbReference type="EMBL" id="JAVFHQ010000047">
    <property type="protein sequence ID" value="KAK4541895.1"/>
    <property type="molecule type" value="Genomic_DNA"/>
</dbReference>
<gene>
    <name evidence="1" type="ORF">LTR36_007259</name>
</gene>
<dbReference type="PANTHER" id="PTHR42085">
    <property type="entry name" value="F-BOX DOMAIN-CONTAINING PROTEIN"/>
    <property type="match status" value="1"/>
</dbReference>
<comment type="caution">
    <text evidence="1">The sequence shown here is derived from an EMBL/GenBank/DDBJ whole genome shotgun (WGS) entry which is preliminary data.</text>
</comment>